<sequence length="253" mass="26959">MATSRNRDHDEAGGSEQPGGTGRRNPLVGWLTSGRNAAGSLAGIVGVTLGVTGVVPAPWWPLGVGALYAAGALVFPSRAAAAPDEEPYDDRVDVARLRAAVEARRHALIGRAPSEVIKAVDQLATTLGELFDRPDLLRRGSPEAFVIERLVDDYLPTALEAYLSLPRAFAGSHRLPDGRTPRQVLLDQLTLLEQVAREATEAASRDEADRLLAHERFLADRFGPHALDLSVPYADAPEPPAKDGTVAQGGQLD</sequence>
<dbReference type="Proteomes" id="UP000002484">
    <property type="component" value="Chromosome"/>
</dbReference>
<dbReference type="KEGG" id="fri:FraEuI1c_2214"/>
<organism evidence="2 3">
    <name type="scientific">Pseudofrankia inefficax (strain DSM 45817 / CECT 9037 / DDB 130130 / EuI1c)</name>
    <name type="common">Frankia inefficax</name>
    <dbReference type="NCBI Taxonomy" id="298654"/>
    <lineage>
        <taxon>Bacteria</taxon>
        <taxon>Bacillati</taxon>
        <taxon>Actinomycetota</taxon>
        <taxon>Actinomycetes</taxon>
        <taxon>Frankiales</taxon>
        <taxon>Frankiaceae</taxon>
        <taxon>Pseudofrankia</taxon>
    </lineage>
</organism>
<dbReference type="OrthoDB" id="3218153at2"/>
<protein>
    <recommendedName>
        <fullName evidence="4">5-bromo-4-chloroindolyl phosphate hydrolysis protein</fullName>
    </recommendedName>
</protein>
<evidence type="ECO:0000313" key="2">
    <source>
        <dbReference type="EMBL" id="ADP80253.1"/>
    </source>
</evidence>
<proteinExistence type="predicted"/>
<feature type="region of interest" description="Disordered" evidence="1">
    <location>
        <begin position="1"/>
        <end position="28"/>
    </location>
</feature>
<feature type="compositionally biased region" description="Basic and acidic residues" evidence="1">
    <location>
        <begin position="1"/>
        <end position="12"/>
    </location>
</feature>
<reference evidence="2 3" key="1">
    <citation type="submission" date="2010-10" db="EMBL/GenBank/DDBJ databases">
        <title>Complete sequence of Frankia sp. EuI1c.</title>
        <authorList>
            <consortium name="US DOE Joint Genome Institute"/>
            <person name="Lucas S."/>
            <person name="Copeland A."/>
            <person name="Lapidus A."/>
            <person name="Cheng J.-F."/>
            <person name="Bruce D."/>
            <person name="Goodwin L."/>
            <person name="Pitluck S."/>
            <person name="Chertkov O."/>
            <person name="Detter J.C."/>
            <person name="Han C."/>
            <person name="Tapia R."/>
            <person name="Land M."/>
            <person name="Hauser L."/>
            <person name="Jeffries C."/>
            <person name="Kyrpides N."/>
            <person name="Ivanova N."/>
            <person name="Mikhailova N."/>
            <person name="Beauchemin N."/>
            <person name="Sen A."/>
            <person name="Sur S.A."/>
            <person name="Gtari M."/>
            <person name="Wall L."/>
            <person name="Tisa L."/>
            <person name="Woyke T."/>
        </authorList>
    </citation>
    <scope>NUCLEOTIDE SEQUENCE [LARGE SCALE GENOMIC DNA]</scope>
    <source>
        <strain evidence="3">DSM 45817 / CECT 9037 / EuI1c</strain>
    </source>
</reference>
<dbReference type="STRING" id="298654.FraEuI1c_2214"/>
<evidence type="ECO:0000313" key="3">
    <source>
        <dbReference type="Proteomes" id="UP000002484"/>
    </source>
</evidence>
<dbReference type="RefSeq" id="WP_013423372.1">
    <property type="nucleotide sequence ID" value="NC_014666.1"/>
</dbReference>
<feature type="region of interest" description="Disordered" evidence="1">
    <location>
        <begin position="230"/>
        <end position="253"/>
    </location>
</feature>
<dbReference type="eggNOG" id="ENOG5032UCW">
    <property type="taxonomic scope" value="Bacteria"/>
</dbReference>
<evidence type="ECO:0000256" key="1">
    <source>
        <dbReference type="SAM" id="MobiDB-lite"/>
    </source>
</evidence>
<name>E3IXU4_PSEI1</name>
<dbReference type="InParanoid" id="E3IXU4"/>
<accession>E3IXU4</accession>
<evidence type="ECO:0008006" key="4">
    <source>
        <dbReference type="Google" id="ProtNLM"/>
    </source>
</evidence>
<gene>
    <name evidence="2" type="ordered locus">FraEuI1c_2214</name>
</gene>
<dbReference type="HOGENOM" id="CLU_096040_0_0_11"/>
<dbReference type="AlphaFoldDB" id="E3IXU4"/>
<dbReference type="EMBL" id="CP002299">
    <property type="protein sequence ID" value="ADP80253.1"/>
    <property type="molecule type" value="Genomic_DNA"/>
</dbReference>
<keyword evidence="3" id="KW-1185">Reference proteome</keyword>